<dbReference type="AlphaFoldDB" id="A0A379Y4Q5"/>
<accession>A0A379Y4Q5</accession>
<protein>
    <submittedName>
        <fullName evidence="2">Periplasmic protein</fullName>
    </submittedName>
</protein>
<evidence type="ECO:0000313" key="3">
    <source>
        <dbReference type="Proteomes" id="UP000255534"/>
    </source>
</evidence>
<gene>
    <name evidence="2" type="ORF">NCTC5798_06268</name>
</gene>
<proteinExistence type="predicted"/>
<name>A0A379Y4Q5_SALET</name>
<reference evidence="2 3" key="1">
    <citation type="submission" date="2018-06" db="EMBL/GenBank/DDBJ databases">
        <authorList>
            <consortium name="Pathogen Informatics"/>
            <person name="Doyle S."/>
        </authorList>
    </citation>
    <scope>NUCLEOTIDE SEQUENCE [LARGE SCALE GENOMIC DNA]</scope>
    <source>
        <strain evidence="2 3">NCTC5798</strain>
    </source>
</reference>
<dbReference type="EMBL" id="UGXK01000002">
    <property type="protein sequence ID" value="SUI40125.1"/>
    <property type="molecule type" value="Genomic_DNA"/>
</dbReference>
<feature type="signal peptide" evidence="1">
    <location>
        <begin position="1"/>
        <end position="20"/>
    </location>
</feature>
<keyword evidence="1" id="KW-0732">Signal</keyword>
<sequence length="163" mass="17634">MLSSKIIASMLLLIPLTSFSQENGQETSLDNSQQVVNKVSSAMTEMLLLKLQQLRQGKSAGGIDQAAANDAVASALSKEFFIFKPVVENNIKTSAQKLKELNDDADALAKGYTIIQPDDVGSSYISYKVTSSSRICFIHLSTDLLSPLNSRIVTVDSMDCSKP</sequence>
<feature type="chain" id="PRO_5016838978" evidence="1">
    <location>
        <begin position="21"/>
        <end position="163"/>
    </location>
</feature>
<evidence type="ECO:0000256" key="1">
    <source>
        <dbReference type="SAM" id="SignalP"/>
    </source>
</evidence>
<evidence type="ECO:0000313" key="2">
    <source>
        <dbReference type="EMBL" id="SUI40125.1"/>
    </source>
</evidence>
<dbReference type="Proteomes" id="UP000255534">
    <property type="component" value="Unassembled WGS sequence"/>
</dbReference>
<organism evidence="2 3">
    <name type="scientific">Salmonella enterica I</name>
    <dbReference type="NCBI Taxonomy" id="59201"/>
    <lineage>
        <taxon>Bacteria</taxon>
        <taxon>Pseudomonadati</taxon>
        <taxon>Pseudomonadota</taxon>
        <taxon>Gammaproteobacteria</taxon>
        <taxon>Enterobacterales</taxon>
        <taxon>Enterobacteriaceae</taxon>
        <taxon>Salmonella</taxon>
    </lineage>
</organism>